<evidence type="ECO:0000259" key="2">
    <source>
        <dbReference type="Pfam" id="PF00723"/>
    </source>
</evidence>
<dbReference type="GO" id="GO:0005975">
    <property type="term" value="P:carbohydrate metabolic process"/>
    <property type="evidence" value="ECO:0007669"/>
    <property type="project" value="InterPro"/>
</dbReference>
<dbReference type="KEGG" id="ole:K0B96_16155"/>
<protein>
    <recommendedName>
        <fullName evidence="6">Glucoamylase</fullName>
    </recommendedName>
</protein>
<feature type="domain" description="GH15-like" evidence="2">
    <location>
        <begin position="368"/>
        <end position="680"/>
    </location>
</feature>
<dbReference type="Gene3D" id="1.50.10.10">
    <property type="match status" value="1"/>
</dbReference>
<dbReference type="Proteomes" id="UP000825051">
    <property type="component" value="Chromosome"/>
</dbReference>
<dbReference type="SUPFAM" id="SSF74650">
    <property type="entry name" value="Galactose mutarotase-like"/>
    <property type="match status" value="1"/>
</dbReference>
<dbReference type="Pfam" id="PF09137">
    <property type="entry name" value="Glucodextran_N"/>
    <property type="match status" value="1"/>
</dbReference>
<feature type="region of interest" description="Disordered" evidence="1">
    <location>
        <begin position="1"/>
        <end position="25"/>
    </location>
</feature>
<dbReference type="RefSeq" id="WP_220161920.1">
    <property type="nucleotide sequence ID" value="NZ_CP080507.1"/>
</dbReference>
<dbReference type="InterPro" id="IPR011013">
    <property type="entry name" value="Gal_mutarotase_sf_dom"/>
</dbReference>
<dbReference type="Gene3D" id="2.70.98.10">
    <property type="match status" value="1"/>
</dbReference>
<accession>A0A8F9TVM7</accession>
<evidence type="ECO:0008006" key="6">
    <source>
        <dbReference type="Google" id="ProtNLM"/>
    </source>
</evidence>
<dbReference type="PANTHER" id="PTHR31616:SF0">
    <property type="entry name" value="GLUCAN 1,4-ALPHA-GLUCOSIDASE"/>
    <property type="match status" value="1"/>
</dbReference>
<dbReference type="InterPro" id="IPR014718">
    <property type="entry name" value="GH-type_carb-bd"/>
</dbReference>
<name>A0A8F9TVM7_9BACT</name>
<sequence>MSAENPPGQPGLPPRWTSSAKSGVGTAMSGESPVWFTLAHGVLNEIYFPRLDCANTRDVEFLVAAEGGFFSEEKRHTTHLIEPLAQGVPAYRQTNTCEHGRYRMTKTIFTDPRRPVLLMRVKFEARQGTLQDYRLYLLAAPHIANQGGGNDGWADAFRGTELLFAQREHVTMAIGCSAGWRARSCGYVGTSDGWQQVHANGRLQELYPAAHDGNIALTGEIDLAACGGEFVIAIGFGDQHWAAGHVTRAALLSDFDDTQAEYLAGWQAFQKTCLPLVGPAREAFDVYRVSTAVLRTHESKLFHGGIIASLSIPWGGAHGDQDIGGYHLVWPRDQVHAAIALLAAGRAMDARQTMFYLMCTQNPEGNWTQNMWVDGEAHWTVNQSDQTASFVLLVAAIRRYSDLGVVDPWDAVRRAAEFLARRGPVTEQDRWEENRGYTPYTLATAIAALLSAAEMADERNAGELAARWRAAADEWNASIERWLYVTDTPLARQVGVEGYYVRLSLPEEERTGALRDSTVELKNQAPGANATFPVWQIVSPDALALVRYGLRRADDPRIVNTVRVIDATLKHETKSGAVWRRYTHDGYGEDVQGAPFTGSGIGRGWPVLTGERAHYELARGDRAAAKALMQTMVRQSQSGAGLFPEQIWDADDIPERELYNGGATGSAMPLVWAHAEFVTLLRSLRDKEVFGLPSACATRYLSQ</sequence>
<gene>
    <name evidence="4" type="ORF">K0B96_16155</name>
</gene>
<dbReference type="EMBL" id="CP080507">
    <property type="protein sequence ID" value="QYM78816.1"/>
    <property type="molecule type" value="Genomic_DNA"/>
</dbReference>
<evidence type="ECO:0000259" key="3">
    <source>
        <dbReference type="Pfam" id="PF09137"/>
    </source>
</evidence>
<dbReference type="PANTHER" id="PTHR31616">
    <property type="entry name" value="TREHALASE"/>
    <property type="match status" value="1"/>
</dbReference>
<proteinExistence type="predicted"/>
<feature type="domain" description="GH15-like" evidence="2">
    <location>
        <begin position="300"/>
        <end position="356"/>
    </location>
</feature>
<dbReference type="InterPro" id="IPR008928">
    <property type="entry name" value="6-hairpin_glycosidase_sf"/>
</dbReference>
<dbReference type="GO" id="GO:0030246">
    <property type="term" value="F:carbohydrate binding"/>
    <property type="evidence" value="ECO:0007669"/>
    <property type="project" value="InterPro"/>
</dbReference>
<dbReference type="CDD" id="cd07430">
    <property type="entry name" value="GH15_N"/>
    <property type="match status" value="1"/>
</dbReference>
<feature type="domain" description="Glucodextranase N-terminal" evidence="3">
    <location>
        <begin position="7"/>
        <end position="270"/>
    </location>
</feature>
<dbReference type="GO" id="GO:0016757">
    <property type="term" value="F:glycosyltransferase activity"/>
    <property type="evidence" value="ECO:0007669"/>
    <property type="project" value="UniProtKB-ARBA"/>
</dbReference>
<organism evidence="4 5">
    <name type="scientific">Horticoccus luteus</name>
    <dbReference type="NCBI Taxonomy" id="2862869"/>
    <lineage>
        <taxon>Bacteria</taxon>
        <taxon>Pseudomonadati</taxon>
        <taxon>Verrucomicrobiota</taxon>
        <taxon>Opitutia</taxon>
        <taxon>Opitutales</taxon>
        <taxon>Opitutaceae</taxon>
        <taxon>Horticoccus</taxon>
    </lineage>
</organism>
<evidence type="ECO:0000313" key="5">
    <source>
        <dbReference type="Proteomes" id="UP000825051"/>
    </source>
</evidence>
<reference evidence="4" key="1">
    <citation type="submission" date="2021-08" db="EMBL/GenBank/DDBJ databases">
        <title>Genome of a novel bacterium of the phylum Verrucomicrobia, Oleiharenicola sp. KSB-15.</title>
        <authorList>
            <person name="Chung J.-H."/>
            <person name="Ahn J.-H."/>
            <person name="Yoon Y."/>
            <person name="Kim D.-Y."/>
            <person name="An S.-H."/>
            <person name="Park I."/>
            <person name="Yeon J."/>
        </authorList>
    </citation>
    <scope>NUCLEOTIDE SEQUENCE</scope>
    <source>
        <strain evidence="4">KSB-15</strain>
    </source>
</reference>
<keyword evidence="5" id="KW-1185">Reference proteome</keyword>
<dbReference type="Pfam" id="PF00723">
    <property type="entry name" value="Glyco_hydro_15"/>
    <property type="match status" value="2"/>
</dbReference>
<dbReference type="AlphaFoldDB" id="A0A8F9TVM7"/>
<evidence type="ECO:0000256" key="1">
    <source>
        <dbReference type="SAM" id="MobiDB-lite"/>
    </source>
</evidence>
<dbReference type="InterPro" id="IPR012341">
    <property type="entry name" value="6hp_glycosidase-like_sf"/>
</dbReference>
<dbReference type="SUPFAM" id="SSF48208">
    <property type="entry name" value="Six-hairpin glycosidases"/>
    <property type="match status" value="1"/>
</dbReference>
<dbReference type="InterPro" id="IPR011613">
    <property type="entry name" value="GH15-like"/>
</dbReference>
<evidence type="ECO:0000313" key="4">
    <source>
        <dbReference type="EMBL" id="QYM78816.1"/>
    </source>
</evidence>
<dbReference type="GO" id="GO:0004553">
    <property type="term" value="F:hydrolase activity, hydrolyzing O-glycosyl compounds"/>
    <property type="evidence" value="ECO:0007669"/>
    <property type="project" value="TreeGrafter"/>
</dbReference>
<dbReference type="InterPro" id="IPR015220">
    <property type="entry name" value="Glucodextranase_N"/>
</dbReference>